<evidence type="ECO:0000313" key="11">
    <source>
        <dbReference type="EMBL" id="KJZ72081.1"/>
    </source>
</evidence>
<keyword evidence="7" id="KW-1015">Disulfide bond</keyword>
<keyword evidence="12" id="KW-1185">Reference proteome</keyword>
<evidence type="ECO:0000256" key="3">
    <source>
        <dbReference type="ARBA" id="ARBA00022729"/>
    </source>
</evidence>
<proteinExistence type="inferred from homology"/>
<evidence type="ECO:0000256" key="9">
    <source>
        <dbReference type="SAM" id="SignalP"/>
    </source>
</evidence>
<dbReference type="SUPFAM" id="SSF50630">
    <property type="entry name" value="Acid proteases"/>
    <property type="match status" value="1"/>
</dbReference>
<evidence type="ECO:0000256" key="5">
    <source>
        <dbReference type="ARBA" id="ARBA00022801"/>
    </source>
</evidence>
<feature type="compositionally biased region" description="Polar residues" evidence="8">
    <location>
        <begin position="519"/>
        <end position="532"/>
    </location>
</feature>
<dbReference type="InterPro" id="IPR033121">
    <property type="entry name" value="PEPTIDASE_A1"/>
</dbReference>
<evidence type="ECO:0000256" key="6">
    <source>
        <dbReference type="PIRSR" id="PIRSR601461-1"/>
    </source>
</evidence>
<feature type="active site" evidence="6">
    <location>
        <position position="206"/>
    </location>
</feature>
<feature type="domain" description="Peptidase A1" evidence="10">
    <location>
        <begin position="188"/>
        <end position="514"/>
    </location>
</feature>
<feature type="compositionally biased region" description="Polar residues" evidence="8">
    <location>
        <begin position="122"/>
        <end position="139"/>
    </location>
</feature>
<feature type="region of interest" description="Disordered" evidence="8">
    <location>
        <begin position="19"/>
        <end position="61"/>
    </location>
</feature>
<dbReference type="OrthoDB" id="771136at2759"/>
<keyword evidence="3 9" id="KW-0732">Signal</keyword>
<gene>
    <name evidence="11" type="ORF">HIM_08536</name>
</gene>
<dbReference type="GO" id="GO:0006508">
    <property type="term" value="P:proteolysis"/>
    <property type="evidence" value="ECO:0007669"/>
    <property type="project" value="UniProtKB-KW"/>
</dbReference>
<evidence type="ECO:0000256" key="1">
    <source>
        <dbReference type="ARBA" id="ARBA00007447"/>
    </source>
</evidence>
<dbReference type="GO" id="GO:0004190">
    <property type="term" value="F:aspartic-type endopeptidase activity"/>
    <property type="evidence" value="ECO:0007669"/>
    <property type="project" value="UniProtKB-KW"/>
</dbReference>
<dbReference type="CDD" id="cd05474">
    <property type="entry name" value="SAP_like"/>
    <property type="match status" value="1"/>
</dbReference>
<name>A0A0F7ZH61_9HYPO</name>
<protein>
    <recommendedName>
        <fullName evidence="10">Peptidase A1 domain-containing protein</fullName>
    </recommendedName>
</protein>
<keyword evidence="5" id="KW-0378">Hydrolase</keyword>
<dbReference type="PROSITE" id="PS51767">
    <property type="entry name" value="PEPTIDASE_A1"/>
    <property type="match status" value="1"/>
</dbReference>
<feature type="signal peptide" evidence="9">
    <location>
        <begin position="1"/>
        <end position="19"/>
    </location>
</feature>
<feature type="chain" id="PRO_5002525896" description="Peptidase A1 domain-containing protein" evidence="9">
    <location>
        <begin position="20"/>
        <end position="593"/>
    </location>
</feature>
<feature type="region of interest" description="Disordered" evidence="8">
    <location>
        <begin position="154"/>
        <end position="173"/>
    </location>
</feature>
<feature type="region of interest" description="Disordered" evidence="8">
    <location>
        <begin position="519"/>
        <end position="560"/>
    </location>
</feature>
<keyword evidence="2" id="KW-0645">Protease</keyword>
<dbReference type="PANTHER" id="PTHR47966:SF65">
    <property type="entry name" value="ASPARTIC-TYPE ENDOPEPTIDASE"/>
    <property type="match status" value="1"/>
</dbReference>
<feature type="active site" evidence="6">
    <location>
        <position position="402"/>
    </location>
</feature>
<sequence length="593" mass="63166">MAPLTPLFVFLTLALSASSSPHSSHGAHSRRHSTIHASRRSLGVSPRAVLSPESSGSPMQAPPLIEMTLRKKAIPHLEPSVMTGTLPVAFLPGQDDIKSQATQGKGGSNSRTVAKQKEATNELKNSNGTKSVHTQSEPSPSAFIKSTPGSSGIISLPVIHAPPPSQLRKRQNDGTNQAMLTTRSDVAYYIELAIGTPPQPVRVQIDTGSFELWVNADCTSLKSRADVSFCNQNRRYEARNSRTARPVGEDKTLRYGIGAANITYVSDNISLPGSDDVMNQVRFGMAKSSQDQFSGILGIGFGRDITVSYNNFIDELAVQGITRTKTFGVALGAKDENGGAITFGGVDTSKFAGRLAALPIIPAAQSPDKVARYWINMRSIAHTGPDRNSVGIPGTTMPVFLDTGATLTLLPSAVVRAMAAALGARTDPGSMLQGSFYQVSCGLADLNGSFDFSFDGVTIYVPYREIIRQLPQQGQQPACYLGVMQSDKFSLLGDTFLRSAYVVFDLDNNMTYLARQTNCGSSPQPINPNTNLRGMRGRCPEPSVAQNRPADADSFSNSSNRPNLGAAPGLALDKALLALAVGIATSITTLSLF</sequence>
<dbReference type="Proteomes" id="UP000054481">
    <property type="component" value="Unassembled WGS sequence"/>
</dbReference>
<dbReference type="AlphaFoldDB" id="A0A0F7ZH61"/>
<dbReference type="InterPro" id="IPR001461">
    <property type="entry name" value="Aspartic_peptidase_A1"/>
</dbReference>
<feature type="region of interest" description="Disordered" evidence="8">
    <location>
        <begin position="97"/>
        <end position="147"/>
    </location>
</feature>
<evidence type="ECO:0000256" key="4">
    <source>
        <dbReference type="ARBA" id="ARBA00022750"/>
    </source>
</evidence>
<evidence type="ECO:0000256" key="8">
    <source>
        <dbReference type="SAM" id="MobiDB-lite"/>
    </source>
</evidence>
<feature type="compositionally biased region" description="Basic residues" evidence="8">
    <location>
        <begin position="25"/>
        <end position="39"/>
    </location>
</feature>
<organism evidence="11 12">
    <name type="scientific">Hirsutella minnesotensis 3608</name>
    <dbReference type="NCBI Taxonomy" id="1043627"/>
    <lineage>
        <taxon>Eukaryota</taxon>
        <taxon>Fungi</taxon>
        <taxon>Dikarya</taxon>
        <taxon>Ascomycota</taxon>
        <taxon>Pezizomycotina</taxon>
        <taxon>Sordariomycetes</taxon>
        <taxon>Hypocreomycetidae</taxon>
        <taxon>Hypocreales</taxon>
        <taxon>Ophiocordycipitaceae</taxon>
        <taxon>Hirsutella</taxon>
    </lineage>
</organism>
<dbReference type="EMBL" id="KQ030553">
    <property type="protein sequence ID" value="KJZ72081.1"/>
    <property type="molecule type" value="Genomic_DNA"/>
</dbReference>
<evidence type="ECO:0000256" key="2">
    <source>
        <dbReference type="ARBA" id="ARBA00022670"/>
    </source>
</evidence>
<dbReference type="Pfam" id="PF00026">
    <property type="entry name" value="Asp"/>
    <property type="match status" value="1"/>
</dbReference>
<evidence type="ECO:0000313" key="12">
    <source>
        <dbReference type="Proteomes" id="UP000054481"/>
    </source>
</evidence>
<dbReference type="InterPro" id="IPR033876">
    <property type="entry name" value="SAP-like"/>
</dbReference>
<evidence type="ECO:0000256" key="7">
    <source>
        <dbReference type="PIRSR" id="PIRSR601461-2"/>
    </source>
</evidence>
<evidence type="ECO:0000259" key="10">
    <source>
        <dbReference type="PROSITE" id="PS51767"/>
    </source>
</evidence>
<dbReference type="InterPro" id="IPR021109">
    <property type="entry name" value="Peptidase_aspartic_dom_sf"/>
</dbReference>
<comment type="similarity">
    <text evidence="1">Belongs to the peptidase A1 family.</text>
</comment>
<keyword evidence="4" id="KW-0064">Aspartyl protease</keyword>
<reference evidence="11 12" key="1">
    <citation type="journal article" date="2014" name="Genome Biol. Evol.">
        <title>Comparative genomics and transcriptomics analyses reveal divergent lifestyle features of nematode endoparasitic fungus Hirsutella minnesotensis.</title>
        <authorList>
            <person name="Lai Y."/>
            <person name="Liu K."/>
            <person name="Zhang X."/>
            <person name="Zhang X."/>
            <person name="Li K."/>
            <person name="Wang N."/>
            <person name="Shu C."/>
            <person name="Wu Y."/>
            <person name="Wang C."/>
            <person name="Bushley K.E."/>
            <person name="Xiang M."/>
            <person name="Liu X."/>
        </authorList>
    </citation>
    <scope>NUCLEOTIDE SEQUENCE [LARGE SCALE GENOMIC DNA]</scope>
    <source>
        <strain evidence="11 12">3608</strain>
    </source>
</reference>
<dbReference type="PANTHER" id="PTHR47966">
    <property type="entry name" value="BETA-SITE APP-CLEAVING ENZYME, ISOFORM A-RELATED"/>
    <property type="match status" value="1"/>
</dbReference>
<feature type="disulfide bond" evidence="7">
    <location>
        <begin position="441"/>
        <end position="479"/>
    </location>
</feature>
<accession>A0A0F7ZH61</accession>
<feature type="compositionally biased region" description="Polar residues" evidence="8">
    <location>
        <begin position="99"/>
        <end position="113"/>
    </location>
</feature>
<dbReference type="PRINTS" id="PR00792">
    <property type="entry name" value="PEPSIN"/>
</dbReference>
<dbReference type="Gene3D" id="2.40.70.10">
    <property type="entry name" value="Acid Proteases"/>
    <property type="match status" value="2"/>
</dbReference>